<feature type="region of interest" description="Disordered" evidence="1">
    <location>
        <begin position="223"/>
        <end position="295"/>
    </location>
</feature>
<evidence type="ECO:0000313" key="4">
    <source>
        <dbReference type="Proteomes" id="UP001234581"/>
    </source>
</evidence>
<name>A0AAD7UT41_9FUNG</name>
<feature type="region of interest" description="Disordered" evidence="1">
    <location>
        <begin position="111"/>
        <end position="189"/>
    </location>
</feature>
<dbReference type="RefSeq" id="XP_058337861.1">
    <property type="nucleotide sequence ID" value="XM_058491377.1"/>
</dbReference>
<proteinExistence type="predicted"/>
<feature type="compositionally biased region" description="Acidic residues" evidence="1">
    <location>
        <begin position="147"/>
        <end position="156"/>
    </location>
</feature>
<sequence>MEIPCPFSFPSLLMSTFRHHSLPPVTITLTDIVFATIDPKTTTTSTYPLDNASNNSASSPSQPTRHQQHDRWLHQLLPVLGVFAIIGLLSILGLLVYLAYRFYRADRDRNAGIGGGRGRGRRRTRNPDDDTASGMPWMAAAAAAEAANEEYDESDSDNNNKRSPGLTRFVRKWHPPPSPDQGMYDDPSFISRTFVPMDTSPMTLVPRSEVLRDPARRRGIDALDLWEQKHQPRYPSSASSSETVQVSPRQQQQQMPQHQDEPGAGSSSSSPSHVAIARQALEKSRLENSSSQWLV</sequence>
<feature type="region of interest" description="Disordered" evidence="1">
    <location>
        <begin position="44"/>
        <end position="67"/>
    </location>
</feature>
<keyword evidence="4" id="KW-1185">Reference proteome</keyword>
<keyword evidence="2" id="KW-0812">Transmembrane</keyword>
<comment type="caution">
    <text evidence="3">The sequence shown here is derived from an EMBL/GenBank/DDBJ whole genome shotgun (WGS) entry which is preliminary data.</text>
</comment>
<dbReference type="AlphaFoldDB" id="A0AAD7UT41"/>
<dbReference type="EMBL" id="JARTCD010000089">
    <property type="protein sequence ID" value="KAJ8652947.1"/>
    <property type="molecule type" value="Genomic_DNA"/>
</dbReference>
<keyword evidence="2" id="KW-0472">Membrane</keyword>
<protein>
    <submittedName>
        <fullName evidence="3">Uncharacterized protein</fullName>
    </submittedName>
</protein>
<reference evidence="3 4" key="1">
    <citation type="submission" date="2023-03" db="EMBL/GenBank/DDBJ databases">
        <title>Genome sequence of Lichtheimia ornata CBS 291.66.</title>
        <authorList>
            <person name="Mohabir J.T."/>
            <person name="Shea T.P."/>
            <person name="Kurbessoian T."/>
            <person name="Berby B."/>
            <person name="Fontaine J."/>
            <person name="Livny J."/>
            <person name="Gnirke A."/>
            <person name="Stajich J.E."/>
            <person name="Cuomo C.A."/>
        </authorList>
    </citation>
    <scope>NUCLEOTIDE SEQUENCE [LARGE SCALE GENOMIC DNA]</scope>
    <source>
        <strain evidence="3">CBS 291.66</strain>
    </source>
</reference>
<organism evidence="3 4">
    <name type="scientific">Lichtheimia ornata</name>
    <dbReference type="NCBI Taxonomy" id="688661"/>
    <lineage>
        <taxon>Eukaryota</taxon>
        <taxon>Fungi</taxon>
        <taxon>Fungi incertae sedis</taxon>
        <taxon>Mucoromycota</taxon>
        <taxon>Mucoromycotina</taxon>
        <taxon>Mucoromycetes</taxon>
        <taxon>Mucorales</taxon>
        <taxon>Lichtheimiaceae</taxon>
        <taxon>Lichtheimia</taxon>
    </lineage>
</organism>
<feature type="compositionally biased region" description="Low complexity" evidence="1">
    <location>
        <begin position="51"/>
        <end position="61"/>
    </location>
</feature>
<dbReference type="Proteomes" id="UP001234581">
    <property type="component" value="Unassembled WGS sequence"/>
</dbReference>
<feature type="transmembrane region" description="Helical" evidence="2">
    <location>
        <begin position="76"/>
        <end position="100"/>
    </location>
</feature>
<feature type="compositionally biased region" description="Low complexity" evidence="1">
    <location>
        <begin position="236"/>
        <end position="257"/>
    </location>
</feature>
<dbReference type="GeneID" id="83218810"/>
<accession>A0AAD7UT41</accession>
<keyword evidence="2" id="KW-1133">Transmembrane helix</keyword>
<evidence type="ECO:0000256" key="1">
    <source>
        <dbReference type="SAM" id="MobiDB-lite"/>
    </source>
</evidence>
<evidence type="ECO:0000256" key="2">
    <source>
        <dbReference type="SAM" id="Phobius"/>
    </source>
</evidence>
<evidence type="ECO:0000313" key="3">
    <source>
        <dbReference type="EMBL" id="KAJ8652947.1"/>
    </source>
</evidence>
<gene>
    <name evidence="3" type="ORF">O0I10_011409</name>
</gene>